<dbReference type="OrthoDB" id="9954617at2"/>
<evidence type="ECO:0000256" key="1">
    <source>
        <dbReference type="SAM" id="MobiDB-lite"/>
    </source>
</evidence>
<dbReference type="AlphaFoldDB" id="I3CEG3"/>
<evidence type="ECO:0000313" key="4">
    <source>
        <dbReference type="Proteomes" id="UP000005744"/>
    </source>
</evidence>
<dbReference type="EMBL" id="JH600070">
    <property type="protein sequence ID" value="EIJ42006.1"/>
    <property type="molecule type" value="Genomic_DNA"/>
</dbReference>
<dbReference type="Proteomes" id="UP000005744">
    <property type="component" value="Unassembled WGS sequence"/>
</dbReference>
<reference evidence="3 4" key="1">
    <citation type="submission" date="2011-11" db="EMBL/GenBank/DDBJ databases">
        <title>Improved High-Quality Draft sequence of Beggiatoa alba B18lD.</title>
        <authorList>
            <consortium name="US DOE Joint Genome Institute"/>
            <person name="Lucas S."/>
            <person name="Han J."/>
            <person name="Lapidus A."/>
            <person name="Cheng J.-F."/>
            <person name="Goodwin L."/>
            <person name="Pitluck S."/>
            <person name="Peters L."/>
            <person name="Mikhailova N."/>
            <person name="Held B."/>
            <person name="Detter J.C."/>
            <person name="Han C."/>
            <person name="Tapia R."/>
            <person name="Land M."/>
            <person name="Hauser L."/>
            <person name="Kyrpides N."/>
            <person name="Ivanova N."/>
            <person name="Pagani I."/>
            <person name="Samuel K."/>
            <person name="Teske A."/>
            <person name="Mueller J."/>
            <person name="Woyke T."/>
        </authorList>
    </citation>
    <scope>NUCLEOTIDE SEQUENCE [LARGE SCALE GENOMIC DNA]</scope>
    <source>
        <strain evidence="3 4">B18LD</strain>
    </source>
</reference>
<keyword evidence="2" id="KW-0812">Transmembrane</keyword>
<keyword evidence="4" id="KW-1185">Reference proteome</keyword>
<evidence type="ECO:0000256" key="2">
    <source>
        <dbReference type="SAM" id="Phobius"/>
    </source>
</evidence>
<evidence type="ECO:0000313" key="3">
    <source>
        <dbReference type="EMBL" id="EIJ42006.1"/>
    </source>
</evidence>
<feature type="region of interest" description="Disordered" evidence="1">
    <location>
        <begin position="1"/>
        <end position="22"/>
    </location>
</feature>
<accession>I3CEG3</accession>
<protein>
    <submittedName>
        <fullName evidence="3">Uncharacterized protein</fullName>
    </submittedName>
</protein>
<sequence length="75" mass="8835">MQFVDTPISQRAKKRRMKTLQKTPTRSHPLALFMKYVFIPLFALCLWLFVRIDVHFNDTHEVGQRLYALVAILSS</sequence>
<name>I3CEG3_9GAMM</name>
<feature type="transmembrane region" description="Helical" evidence="2">
    <location>
        <begin position="30"/>
        <end position="50"/>
    </location>
</feature>
<keyword evidence="2" id="KW-1133">Transmembrane helix</keyword>
<dbReference type="HOGENOM" id="CLU_2836990_0_0_6"/>
<gene>
    <name evidence="3" type="ORF">BegalDRAFT_1103</name>
</gene>
<proteinExistence type="predicted"/>
<dbReference type="STRING" id="395493.BegalDRAFT_1103"/>
<organism evidence="3 4">
    <name type="scientific">Beggiatoa alba B18LD</name>
    <dbReference type="NCBI Taxonomy" id="395493"/>
    <lineage>
        <taxon>Bacteria</taxon>
        <taxon>Pseudomonadati</taxon>
        <taxon>Pseudomonadota</taxon>
        <taxon>Gammaproteobacteria</taxon>
        <taxon>Thiotrichales</taxon>
        <taxon>Thiotrichaceae</taxon>
        <taxon>Beggiatoa</taxon>
    </lineage>
</organism>
<dbReference type="RefSeq" id="WP_002684494.1">
    <property type="nucleotide sequence ID" value="NZ_JH600070.1"/>
</dbReference>
<keyword evidence="2" id="KW-0472">Membrane</keyword>